<dbReference type="InterPro" id="IPR007269">
    <property type="entry name" value="ICMT_MeTrfase"/>
</dbReference>
<keyword evidence="2 5" id="KW-0812">Transmembrane</keyword>
<sequence length="187" mass="21829">MNNLSLIFIVVCFVIMSVFWIITAFYTKRNKTKTDGWTLRLVAIVVVILFIYLQKNVDFLGSRLWEQSYVIKIIADLVTFIGLLMMVWARKYLGNNWSGNIVLKENHELITSGPYAFVRHPIYSGLIMMVLGVALYVNTYATAIFVVVFFLGAYYKSQKEEKLLINYFPKEYLEYKKQTKALIPFIF</sequence>
<feature type="transmembrane region" description="Helical" evidence="5">
    <location>
        <begin position="126"/>
        <end position="155"/>
    </location>
</feature>
<protein>
    <recommendedName>
        <fullName evidence="8">Steroid 5-alpha reductase C-terminal domain-containing protein</fullName>
    </recommendedName>
</protein>
<comment type="caution">
    <text evidence="6">The sequence shown here is derived from an EMBL/GenBank/DDBJ whole genome shotgun (WGS) entry which is preliminary data.</text>
</comment>
<accession>A0A1G2QHD8</accession>
<feature type="transmembrane region" description="Helical" evidence="5">
    <location>
        <begin position="6"/>
        <end position="25"/>
    </location>
</feature>
<evidence type="ECO:0000256" key="3">
    <source>
        <dbReference type="ARBA" id="ARBA00022989"/>
    </source>
</evidence>
<evidence type="ECO:0000256" key="1">
    <source>
        <dbReference type="ARBA" id="ARBA00004141"/>
    </source>
</evidence>
<gene>
    <name evidence="6" type="ORF">A2589_01000</name>
</gene>
<dbReference type="Pfam" id="PF04140">
    <property type="entry name" value="ICMT"/>
    <property type="match status" value="1"/>
</dbReference>
<dbReference type="GO" id="GO:0004671">
    <property type="term" value="F:protein C-terminal S-isoprenylcysteine carboxyl O-methyltransferase activity"/>
    <property type="evidence" value="ECO:0007669"/>
    <property type="project" value="InterPro"/>
</dbReference>
<dbReference type="PANTHER" id="PTHR12714:SF9">
    <property type="entry name" value="PROTEIN-S-ISOPRENYLCYSTEINE O-METHYLTRANSFERASE"/>
    <property type="match status" value="1"/>
</dbReference>
<dbReference type="GO" id="GO:0016020">
    <property type="term" value="C:membrane"/>
    <property type="evidence" value="ECO:0007669"/>
    <property type="project" value="UniProtKB-SubCell"/>
</dbReference>
<dbReference type="PANTHER" id="PTHR12714">
    <property type="entry name" value="PROTEIN-S ISOPRENYLCYSTEINE O-METHYLTRANSFERASE"/>
    <property type="match status" value="1"/>
</dbReference>
<evidence type="ECO:0000256" key="5">
    <source>
        <dbReference type="SAM" id="Phobius"/>
    </source>
</evidence>
<dbReference type="EMBL" id="MHTK01000006">
    <property type="protein sequence ID" value="OHA59432.1"/>
    <property type="molecule type" value="Genomic_DNA"/>
</dbReference>
<name>A0A1G2QHD8_9BACT</name>
<dbReference type="Gene3D" id="1.20.120.1630">
    <property type="match status" value="1"/>
</dbReference>
<feature type="transmembrane region" description="Helical" evidence="5">
    <location>
        <begin position="69"/>
        <end position="89"/>
    </location>
</feature>
<evidence type="ECO:0000256" key="4">
    <source>
        <dbReference type="ARBA" id="ARBA00023136"/>
    </source>
</evidence>
<evidence type="ECO:0000256" key="2">
    <source>
        <dbReference type="ARBA" id="ARBA00022692"/>
    </source>
</evidence>
<proteinExistence type="predicted"/>
<dbReference type="STRING" id="1802439.A2589_01000"/>
<evidence type="ECO:0000313" key="6">
    <source>
        <dbReference type="EMBL" id="OHA59432.1"/>
    </source>
</evidence>
<organism evidence="6 7">
    <name type="scientific">Candidatus Vogelbacteria bacterium RIFOXYD1_FULL_46_19</name>
    <dbReference type="NCBI Taxonomy" id="1802439"/>
    <lineage>
        <taxon>Bacteria</taxon>
        <taxon>Candidatus Vogeliibacteriota</taxon>
    </lineage>
</organism>
<dbReference type="AlphaFoldDB" id="A0A1G2QHD8"/>
<evidence type="ECO:0008006" key="8">
    <source>
        <dbReference type="Google" id="ProtNLM"/>
    </source>
</evidence>
<comment type="subcellular location">
    <subcellularLocation>
        <location evidence="1">Membrane</location>
        <topology evidence="1">Multi-pass membrane protein</topology>
    </subcellularLocation>
</comment>
<evidence type="ECO:0000313" key="7">
    <source>
        <dbReference type="Proteomes" id="UP000177838"/>
    </source>
</evidence>
<keyword evidence="3 5" id="KW-1133">Transmembrane helix</keyword>
<feature type="transmembrane region" description="Helical" evidence="5">
    <location>
        <begin position="37"/>
        <end position="54"/>
    </location>
</feature>
<reference evidence="6 7" key="1">
    <citation type="journal article" date="2016" name="Nat. Commun.">
        <title>Thousands of microbial genomes shed light on interconnected biogeochemical processes in an aquifer system.</title>
        <authorList>
            <person name="Anantharaman K."/>
            <person name="Brown C.T."/>
            <person name="Hug L.A."/>
            <person name="Sharon I."/>
            <person name="Castelle C.J."/>
            <person name="Probst A.J."/>
            <person name="Thomas B.C."/>
            <person name="Singh A."/>
            <person name="Wilkins M.J."/>
            <person name="Karaoz U."/>
            <person name="Brodie E.L."/>
            <person name="Williams K.H."/>
            <person name="Hubbard S.S."/>
            <person name="Banfield J.F."/>
        </authorList>
    </citation>
    <scope>NUCLEOTIDE SEQUENCE [LARGE SCALE GENOMIC DNA]</scope>
</reference>
<keyword evidence="4 5" id="KW-0472">Membrane</keyword>
<dbReference type="Proteomes" id="UP000177838">
    <property type="component" value="Unassembled WGS sequence"/>
</dbReference>